<dbReference type="InterPro" id="IPR005225">
    <property type="entry name" value="Small_GTP-bd"/>
</dbReference>
<dbReference type="GO" id="GO:0015031">
    <property type="term" value="P:protein transport"/>
    <property type="evidence" value="ECO:0007669"/>
    <property type="project" value="UniProtKB-KW"/>
</dbReference>
<dbReference type="SUPFAM" id="SSF52540">
    <property type="entry name" value="P-loop containing nucleoside triphosphate hydrolases"/>
    <property type="match status" value="2"/>
</dbReference>
<evidence type="ECO:0000256" key="13">
    <source>
        <dbReference type="ARBA" id="ARBA00022833"/>
    </source>
</evidence>
<evidence type="ECO:0000256" key="3">
    <source>
        <dbReference type="ARBA" id="ARBA00006270"/>
    </source>
</evidence>
<evidence type="ECO:0000256" key="6">
    <source>
        <dbReference type="ARBA" id="ARBA00022490"/>
    </source>
</evidence>
<protein>
    <recommendedName>
        <fullName evidence="30">RNA helicase</fullName>
    </recommendedName>
</protein>
<dbReference type="GO" id="GO:0005525">
    <property type="term" value="F:GTP binding"/>
    <property type="evidence" value="ECO:0007669"/>
    <property type="project" value="UniProtKB-KW"/>
</dbReference>
<dbReference type="GO" id="GO:0005524">
    <property type="term" value="F:ATP binding"/>
    <property type="evidence" value="ECO:0007669"/>
    <property type="project" value="UniProtKB-KW"/>
</dbReference>
<sequence length="902" mass="101566">MAGRGGPARTNGTAASNKICQFKLVLLGESAVGKSSLVLRFVKGQFHEYQESTIGAAFLTQTVCLDDTTVKFEIWDTAGQERYHSLAPMYYRGAQAAIVVYDITNTDTFTRAKNWVKELQRQASPNIVIALAGNKADLANKRTVDFQEAQSYADDNSLLFMETSAKTAMNVNEIFMAIAKKLPKNEPQVGAGTGGRARGGVDLQEAAPQGRSGHYLRLTGAERKMDLYAYQQEVVERALQGDNIIIWLPTGGGKTRAAVYVAKRHLETTPQAKVVVLVNKVHLVDQHYSKEFKPHLDRDYTLVPVSGETEQKDFFGKVVQDSNVVICTAQILYNAMTNDEETKHVELSDITLLIIDECHHTHKESVYNKIMRCYVEKKLKGEQRLPQILGLTASPGTGGAQILERAVDHVLQICANLDSAIVSTKKCTTELKKNVPRPIKRFDIAEKRPEDPFGQHLKWMMQEIHGYMTLPQDFTLRECGTQEYEADVVALEKRGVKENNRLLAQCAIHLRQYNDALLINDTLQMMDAYCYLEDFYNTKSIRAIDGTDILLLGLFQENQVELKKLAMDSRFKNPRMAKLESVLLEQFCPDEESRGILFSKTRRSIHCLNNWVLNNRALQEAGIKAAILTGAGNGITYMTQNEQADTIRKFRQGVVNLLISTSVAEEGLDIPECNLVVRYGLLTNEIAQQQASGRARAKDSQYSVVTLAGGREQRREILNDDLEELTGKAIAKVQDMSPQEFRAKITELQRQATTSWKLAENKKAEKRSRHMASSVQLLCRNCFKSVALGSDIKLVDNAHYVNVNADFERNYKVGGQVMLTRSFEDWEPGQTIICNNGNCNQQWGFEMKYKDTALLPNLAIKHFALETPEGRVTVKKWKDVSFTVEDFSFEDYCQDHFPDLFD</sequence>
<gene>
    <name evidence="28" type="ORF">Q5P01_017060</name>
</gene>
<dbReference type="SMART" id="SM00176">
    <property type="entry name" value="RAN"/>
    <property type="match status" value="1"/>
</dbReference>
<dbReference type="Gene3D" id="1.20.1320.30">
    <property type="match status" value="1"/>
</dbReference>
<keyword evidence="13" id="KW-0862">Zinc</keyword>
<dbReference type="SMART" id="SM00487">
    <property type="entry name" value="DEXDc"/>
    <property type="match status" value="1"/>
</dbReference>
<evidence type="ECO:0000256" key="10">
    <source>
        <dbReference type="ARBA" id="ARBA00022753"/>
    </source>
</evidence>
<dbReference type="Pfam" id="PF11648">
    <property type="entry name" value="RIG-I_C-RD"/>
    <property type="match status" value="1"/>
</dbReference>
<dbReference type="SMART" id="SM00173">
    <property type="entry name" value="RAS"/>
    <property type="match status" value="1"/>
</dbReference>
<keyword evidence="11" id="KW-0378">Hydrolase</keyword>
<dbReference type="InterPro" id="IPR051363">
    <property type="entry name" value="RLR_Helicase"/>
</dbReference>
<evidence type="ECO:0000256" key="18">
    <source>
        <dbReference type="ARBA" id="ARBA00023118"/>
    </source>
</evidence>
<evidence type="ECO:0000256" key="12">
    <source>
        <dbReference type="ARBA" id="ARBA00022806"/>
    </source>
</evidence>
<dbReference type="PROSITE" id="PS51420">
    <property type="entry name" value="RHO"/>
    <property type="match status" value="1"/>
</dbReference>
<evidence type="ECO:0000259" key="25">
    <source>
        <dbReference type="PROSITE" id="PS51192"/>
    </source>
</evidence>
<dbReference type="Pfam" id="PF18119">
    <property type="entry name" value="RIG-I_C"/>
    <property type="match status" value="1"/>
</dbReference>
<evidence type="ECO:0000256" key="4">
    <source>
        <dbReference type="ARBA" id="ARBA00006866"/>
    </source>
</evidence>
<keyword evidence="19" id="KW-0342">GTP-binding</keyword>
<dbReference type="PRINTS" id="PR00449">
    <property type="entry name" value="RASTRNSFRMNG"/>
</dbReference>
<dbReference type="GO" id="GO:0005886">
    <property type="term" value="C:plasma membrane"/>
    <property type="evidence" value="ECO:0007669"/>
    <property type="project" value="UniProtKB-SubCell"/>
</dbReference>
<evidence type="ECO:0000256" key="21">
    <source>
        <dbReference type="ARBA" id="ARBA00023289"/>
    </source>
</evidence>
<dbReference type="Pfam" id="PF00071">
    <property type="entry name" value="Ras"/>
    <property type="match status" value="1"/>
</dbReference>
<dbReference type="GO" id="GO:0003925">
    <property type="term" value="F:G protein activity"/>
    <property type="evidence" value="ECO:0007669"/>
    <property type="project" value="UniProtKB-EC"/>
</dbReference>
<dbReference type="InterPro" id="IPR001806">
    <property type="entry name" value="Small_GTPase"/>
</dbReference>
<dbReference type="PROSITE" id="PS51194">
    <property type="entry name" value="HELICASE_CTER"/>
    <property type="match status" value="1"/>
</dbReference>
<dbReference type="FunFam" id="3.40.50.300:FF:000180">
    <property type="entry name" value="Member RAS oncogene family"/>
    <property type="match status" value="1"/>
</dbReference>
<dbReference type="SMART" id="SM00175">
    <property type="entry name" value="RAB"/>
    <property type="match status" value="1"/>
</dbReference>
<keyword evidence="18" id="KW-0051">Antiviral defense</keyword>
<keyword evidence="7" id="KW-0399">Innate immunity</keyword>
<dbReference type="GO" id="GO:0002753">
    <property type="term" value="P:cytoplasmic pattern recognition receptor signaling pathway"/>
    <property type="evidence" value="ECO:0007669"/>
    <property type="project" value="TreeGrafter"/>
</dbReference>
<keyword evidence="12" id="KW-0347">Helicase</keyword>
<comment type="similarity">
    <text evidence="4">Belongs to the helicase family. RLR subfamily.</text>
</comment>
<keyword evidence="16" id="KW-0694">RNA-binding</keyword>
<dbReference type="InterPro" id="IPR021673">
    <property type="entry name" value="RLR_CTR"/>
</dbReference>
<comment type="catalytic activity">
    <reaction evidence="23">
        <text>GTP + H2O = GDP + phosphate + H(+)</text>
        <dbReference type="Rhea" id="RHEA:19669"/>
        <dbReference type="ChEBI" id="CHEBI:15377"/>
        <dbReference type="ChEBI" id="CHEBI:15378"/>
        <dbReference type="ChEBI" id="CHEBI:37565"/>
        <dbReference type="ChEBI" id="CHEBI:43474"/>
        <dbReference type="ChEBI" id="CHEBI:58189"/>
        <dbReference type="EC" id="3.6.5.2"/>
    </reaction>
    <physiologicalReaction direction="left-to-right" evidence="23">
        <dbReference type="Rhea" id="RHEA:19670"/>
    </physiologicalReaction>
</comment>
<keyword evidence="9" id="KW-0547">Nucleotide-binding</keyword>
<evidence type="ECO:0000256" key="23">
    <source>
        <dbReference type="ARBA" id="ARBA00047660"/>
    </source>
</evidence>
<evidence type="ECO:0000256" key="20">
    <source>
        <dbReference type="ARBA" id="ARBA00023288"/>
    </source>
</evidence>
<evidence type="ECO:0000256" key="8">
    <source>
        <dbReference type="ARBA" id="ARBA00022723"/>
    </source>
</evidence>
<keyword evidence="29" id="KW-1185">Reference proteome</keyword>
<feature type="domain" description="Helicase C-terminal" evidence="26">
    <location>
        <begin position="583"/>
        <end position="749"/>
    </location>
</feature>
<dbReference type="PROSITE" id="PS51421">
    <property type="entry name" value="RAS"/>
    <property type="match status" value="1"/>
</dbReference>
<reference evidence="28" key="1">
    <citation type="submission" date="2023-07" db="EMBL/GenBank/DDBJ databases">
        <title>Chromosome-level Genome Assembly of Striped Snakehead (Channa striata).</title>
        <authorList>
            <person name="Liu H."/>
        </authorList>
    </citation>
    <scope>NUCLEOTIDE SEQUENCE</scope>
    <source>
        <strain evidence="28">Gz</strain>
        <tissue evidence="28">Muscle</tissue>
    </source>
</reference>
<keyword evidence="6" id="KW-0963">Cytoplasm</keyword>
<dbReference type="GO" id="GO:0140374">
    <property type="term" value="P:antiviral innate immune response"/>
    <property type="evidence" value="ECO:0007669"/>
    <property type="project" value="TreeGrafter"/>
</dbReference>
<dbReference type="InterPro" id="IPR038557">
    <property type="entry name" value="RLR_C_sf"/>
</dbReference>
<dbReference type="EMBL" id="JAUPFM010000013">
    <property type="protein sequence ID" value="KAK2833171.1"/>
    <property type="molecule type" value="Genomic_DNA"/>
</dbReference>
<dbReference type="GO" id="GO:0039536">
    <property type="term" value="P:negative regulation of RIG-I signaling pathway"/>
    <property type="evidence" value="ECO:0007669"/>
    <property type="project" value="TreeGrafter"/>
</dbReference>
<dbReference type="Gene3D" id="3.40.50.300">
    <property type="entry name" value="P-loop containing nucleotide triphosphate hydrolases"/>
    <property type="match status" value="3"/>
</dbReference>
<comment type="catalytic activity">
    <reaction evidence="24">
        <text>ATP + H2O = ADP + phosphate + H(+)</text>
        <dbReference type="Rhea" id="RHEA:13065"/>
        <dbReference type="ChEBI" id="CHEBI:15377"/>
        <dbReference type="ChEBI" id="CHEBI:15378"/>
        <dbReference type="ChEBI" id="CHEBI:30616"/>
        <dbReference type="ChEBI" id="CHEBI:43474"/>
        <dbReference type="ChEBI" id="CHEBI:456216"/>
        <dbReference type="EC" id="3.6.4.13"/>
    </reaction>
    <physiologicalReaction direction="left-to-right" evidence="24">
        <dbReference type="Rhea" id="RHEA:13066"/>
    </physiologicalReaction>
</comment>
<dbReference type="AlphaFoldDB" id="A0AA88MCM7"/>
<dbReference type="InterPro" id="IPR041204">
    <property type="entry name" value="RIG-I-like_C"/>
</dbReference>
<keyword evidence="14" id="KW-0067">ATP-binding</keyword>
<dbReference type="PROSITE" id="PS51192">
    <property type="entry name" value="HELICASE_ATP_BIND_1"/>
    <property type="match status" value="1"/>
</dbReference>
<dbReference type="NCBIfam" id="TIGR00231">
    <property type="entry name" value="small_GTP"/>
    <property type="match status" value="1"/>
</dbReference>
<dbReference type="InterPro" id="IPR001650">
    <property type="entry name" value="Helicase_C-like"/>
</dbReference>
<dbReference type="Pfam" id="PF00271">
    <property type="entry name" value="Helicase_C"/>
    <property type="match status" value="1"/>
</dbReference>
<keyword evidence="5" id="KW-0813">Transport</keyword>
<dbReference type="GO" id="GO:0008270">
    <property type="term" value="F:zinc ion binding"/>
    <property type="evidence" value="ECO:0007669"/>
    <property type="project" value="TreeGrafter"/>
</dbReference>
<comment type="subcellular location">
    <subcellularLocation>
        <location evidence="1">Cell membrane</location>
        <topology evidence="1">Lipid-anchor</topology>
        <orientation evidence="1">Cytoplasmic side</orientation>
    </subcellularLocation>
    <subcellularLocation>
        <location evidence="2">Cytoplasm</location>
    </subcellularLocation>
    <subcellularLocation>
        <location evidence="22">Early endosome membrane</location>
        <topology evidence="22">Lipid-anchor</topology>
    </subcellularLocation>
</comment>
<dbReference type="GO" id="GO:0003677">
    <property type="term" value="F:DNA binding"/>
    <property type="evidence" value="ECO:0007669"/>
    <property type="project" value="InterPro"/>
</dbReference>
<evidence type="ECO:0000256" key="15">
    <source>
        <dbReference type="ARBA" id="ARBA00022859"/>
    </source>
</evidence>
<dbReference type="PANTHER" id="PTHR14074">
    <property type="entry name" value="HELICASE WITH DEATH DOMAIN-RELATED"/>
    <property type="match status" value="1"/>
</dbReference>
<accession>A0AA88MCM7</accession>
<evidence type="ECO:0008006" key="30">
    <source>
        <dbReference type="Google" id="ProtNLM"/>
    </source>
</evidence>
<keyword evidence="17" id="KW-0653">Protein transport</keyword>
<evidence type="ECO:0000256" key="1">
    <source>
        <dbReference type="ARBA" id="ARBA00004342"/>
    </source>
</evidence>
<feature type="domain" description="Helicase ATP-binding" evidence="25">
    <location>
        <begin position="235"/>
        <end position="413"/>
    </location>
</feature>
<evidence type="ECO:0000256" key="5">
    <source>
        <dbReference type="ARBA" id="ARBA00022448"/>
    </source>
</evidence>
<evidence type="ECO:0000256" key="9">
    <source>
        <dbReference type="ARBA" id="ARBA00022741"/>
    </source>
</evidence>
<evidence type="ECO:0000256" key="22">
    <source>
        <dbReference type="ARBA" id="ARBA00043949"/>
    </source>
</evidence>
<dbReference type="InterPro" id="IPR027417">
    <property type="entry name" value="P-loop_NTPase"/>
</dbReference>
<evidence type="ECO:0000313" key="28">
    <source>
        <dbReference type="EMBL" id="KAK2833171.1"/>
    </source>
</evidence>
<dbReference type="GO" id="GO:0003727">
    <property type="term" value="F:single-stranded RNA binding"/>
    <property type="evidence" value="ECO:0007669"/>
    <property type="project" value="TreeGrafter"/>
</dbReference>
<dbReference type="PROSITE" id="PS51419">
    <property type="entry name" value="RAB"/>
    <property type="match status" value="1"/>
</dbReference>
<evidence type="ECO:0000313" key="29">
    <source>
        <dbReference type="Proteomes" id="UP001187415"/>
    </source>
</evidence>
<dbReference type="SMART" id="SM00174">
    <property type="entry name" value="RHO"/>
    <property type="match status" value="1"/>
</dbReference>
<keyword evidence="21" id="KW-0636">Prenylation</keyword>
<keyword evidence="20" id="KW-0449">Lipoprotein</keyword>
<dbReference type="Gene3D" id="2.170.150.30">
    <property type="entry name" value="RIG-I-like receptor, C-terminal regulatory domain"/>
    <property type="match status" value="1"/>
</dbReference>
<evidence type="ECO:0000259" key="27">
    <source>
        <dbReference type="PROSITE" id="PS51789"/>
    </source>
</evidence>
<evidence type="ECO:0000256" key="16">
    <source>
        <dbReference type="ARBA" id="ARBA00022884"/>
    </source>
</evidence>
<keyword evidence="10" id="KW-0967">Endosome</keyword>
<dbReference type="InterPro" id="IPR006935">
    <property type="entry name" value="Helicase/UvrB_N"/>
</dbReference>
<dbReference type="SMART" id="SM00490">
    <property type="entry name" value="HELICc"/>
    <property type="match status" value="1"/>
</dbReference>
<dbReference type="GO" id="GO:0031901">
    <property type="term" value="C:early endosome membrane"/>
    <property type="evidence" value="ECO:0007669"/>
    <property type="project" value="UniProtKB-SubCell"/>
</dbReference>
<evidence type="ECO:0000256" key="11">
    <source>
        <dbReference type="ARBA" id="ARBA00022801"/>
    </source>
</evidence>
<dbReference type="Pfam" id="PF04851">
    <property type="entry name" value="ResIII"/>
    <property type="match status" value="1"/>
</dbReference>
<evidence type="ECO:0000259" key="26">
    <source>
        <dbReference type="PROSITE" id="PS51194"/>
    </source>
</evidence>
<evidence type="ECO:0000256" key="17">
    <source>
        <dbReference type="ARBA" id="ARBA00022927"/>
    </source>
</evidence>
<evidence type="ECO:0000256" key="19">
    <source>
        <dbReference type="ARBA" id="ARBA00023134"/>
    </source>
</evidence>
<proteinExistence type="inferred from homology"/>
<dbReference type="GO" id="GO:0003725">
    <property type="term" value="F:double-stranded RNA binding"/>
    <property type="evidence" value="ECO:0007669"/>
    <property type="project" value="TreeGrafter"/>
</dbReference>
<evidence type="ECO:0000256" key="7">
    <source>
        <dbReference type="ARBA" id="ARBA00022588"/>
    </source>
</evidence>
<dbReference type="PROSITE" id="PS51789">
    <property type="entry name" value="RLR_CTR"/>
    <property type="match status" value="1"/>
</dbReference>
<dbReference type="GO" id="GO:0003724">
    <property type="term" value="F:RNA helicase activity"/>
    <property type="evidence" value="ECO:0007669"/>
    <property type="project" value="UniProtKB-EC"/>
</dbReference>
<comment type="similarity">
    <text evidence="3">Belongs to the small GTPase superfamily. Rab family.</text>
</comment>
<organism evidence="28 29">
    <name type="scientific">Channa striata</name>
    <name type="common">Snakehead murrel</name>
    <name type="synonym">Ophicephalus striatus</name>
    <dbReference type="NCBI Taxonomy" id="64152"/>
    <lineage>
        <taxon>Eukaryota</taxon>
        <taxon>Metazoa</taxon>
        <taxon>Chordata</taxon>
        <taxon>Craniata</taxon>
        <taxon>Vertebrata</taxon>
        <taxon>Euteleostomi</taxon>
        <taxon>Actinopterygii</taxon>
        <taxon>Neopterygii</taxon>
        <taxon>Teleostei</taxon>
        <taxon>Neoteleostei</taxon>
        <taxon>Acanthomorphata</taxon>
        <taxon>Anabantaria</taxon>
        <taxon>Anabantiformes</taxon>
        <taxon>Channoidei</taxon>
        <taxon>Channidae</taxon>
        <taxon>Channa</taxon>
    </lineage>
</organism>
<evidence type="ECO:0000256" key="2">
    <source>
        <dbReference type="ARBA" id="ARBA00004496"/>
    </source>
</evidence>
<dbReference type="PANTHER" id="PTHR14074:SF7">
    <property type="entry name" value="ATP-DEPENDENT RNA HELICASE DHX58"/>
    <property type="match status" value="1"/>
</dbReference>
<evidence type="ECO:0000256" key="24">
    <source>
        <dbReference type="ARBA" id="ARBA00049390"/>
    </source>
</evidence>
<keyword evidence="15" id="KW-0391">Immunity</keyword>
<dbReference type="Proteomes" id="UP001187415">
    <property type="component" value="Unassembled WGS sequence"/>
</dbReference>
<feature type="domain" description="RLR CTR" evidence="27">
    <location>
        <begin position="765"/>
        <end position="894"/>
    </location>
</feature>
<dbReference type="InterPro" id="IPR014001">
    <property type="entry name" value="Helicase_ATP-bd"/>
</dbReference>
<dbReference type="CDD" id="cd12090">
    <property type="entry name" value="MDA5_ID"/>
    <property type="match status" value="1"/>
</dbReference>
<comment type="caution">
    <text evidence="28">The sequence shown here is derived from an EMBL/GenBank/DDBJ whole genome shotgun (WGS) entry which is preliminary data.</text>
</comment>
<keyword evidence="8" id="KW-0479">Metal-binding</keyword>
<dbReference type="CDD" id="cd01860">
    <property type="entry name" value="Rab5_related"/>
    <property type="match status" value="1"/>
</dbReference>
<evidence type="ECO:0000256" key="14">
    <source>
        <dbReference type="ARBA" id="ARBA00022840"/>
    </source>
</evidence>
<name>A0AA88MCM7_CHASR</name>